<dbReference type="Proteomes" id="UP000218288">
    <property type="component" value="Chromosome"/>
</dbReference>
<gene>
    <name evidence="1" type="ORF">MPPM_3891</name>
</gene>
<sequence>MIAAPEHDGPTVEEEILELWFDGFDTAEIAAGMQDDAPGLTEARIANLIAREMDRRHAARLQGGARA</sequence>
<organism evidence="1 2">
    <name type="scientific">Methylorubrum populi</name>
    <dbReference type="NCBI Taxonomy" id="223967"/>
    <lineage>
        <taxon>Bacteria</taxon>
        <taxon>Pseudomonadati</taxon>
        <taxon>Pseudomonadota</taxon>
        <taxon>Alphaproteobacteria</taxon>
        <taxon>Hyphomicrobiales</taxon>
        <taxon>Methylobacteriaceae</taxon>
        <taxon>Methylorubrum</taxon>
    </lineage>
</organism>
<dbReference type="AlphaFoldDB" id="A0A160PHY4"/>
<evidence type="ECO:0000313" key="1">
    <source>
        <dbReference type="EMBL" id="BAU92496.1"/>
    </source>
</evidence>
<accession>A0A160PHY4</accession>
<dbReference type="EMBL" id="AP014809">
    <property type="protein sequence ID" value="BAU92496.1"/>
    <property type="molecule type" value="Genomic_DNA"/>
</dbReference>
<dbReference type="RefSeq" id="WP_096486428.1">
    <property type="nucleotide sequence ID" value="NZ_AP014809.1"/>
</dbReference>
<proteinExistence type="predicted"/>
<reference evidence="1 2" key="1">
    <citation type="journal article" date="2016" name="Genome Announc.">
        <title>Complete Genome Sequence of Methylobacterium populi P-1M, Isolated from Pink-Pigmented Household Biofilm.</title>
        <authorList>
            <person name="Morohoshi T."/>
            <person name="Ikeda T."/>
        </authorList>
    </citation>
    <scope>NUCLEOTIDE SEQUENCE [LARGE SCALE GENOMIC DNA]</scope>
    <source>
        <strain evidence="1 2">P-1M</strain>
    </source>
</reference>
<name>A0A160PHY4_9HYPH</name>
<protein>
    <submittedName>
        <fullName evidence="1">Uncharacterized protein</fullName>
    </submittedName>
</protein>
<evidence type="ECO:0000313" key="2">
    <source>
        <dbReference type="Proteomes" id="UP000218288"/>
    </source>
</evidence>